<dbReference type="FunFam" id="1.20.58.1120:FF:000002">
    <property type="entry name" value="Dynein heavy chain 9, axonemal"/>
    <property type="match status" value="1"/>
</dbReference>
<dbReference type="Gene3D" id="1.20.140.100">
    <property type="entry name" value="Dynein heavy chain, N-terminal domain 2"/>
    <property type="match status" value="1"/>
</dbReference>
<keyword evidence="11" id="KW-0969">Cilium</keyword>
<dbReference type="GO" id="GO:0005524">
    <property type="term" value="F:ATP binding"/>
    <property type="evidence" value="ECO:0007669"/>
    <property type="project" value="UniProtKB-KW"/>
</dbReference>
<dbReference type="Gene3D" id="1.20.1270.280">
    <property type="match status" value="1"/>
</dbReference>
<feature type="coiled-coil region" evidence="15">
    <location>
        <begin position="3106"/>
        <end position="3150"/>
    </location>
</feature>
<dbReference type="GO" id="GO:0030286">
    <property type="term" value="C:dynein complex"/>
    <property type="evidence" value="ECO:0007669"/>
    <property type="project" value="UniProtKB-KW"/>
</dbReference>
<dbReference type="InterPro" id="IPR043157">
    <property type="entry name" value="Dynein_AAA1S"/>
</dbReference>
<dbReference type="InterPro" id="IPR042228">
    <property type="entry name" value="Dynein_linker_3"/>
</dbReference>
<evidence type="ECO:0000256" key="15">
    <source>
        <dbReference type="SAM" id="Coils"/>
    </source>
</evidence>
<evidence type="ECO:0000256" key="5">
    <source>
        <dbReference type="ARBA" id="ARBA00022737"/>
    </source>
</evidence>
<keyword evidence="9" id="KW-0243">Dynein</keyword>
<dbReference type="Gene3D" id="1.10.8.1220">
    <property type="match status" value="1"/>
</dbReference>
<dbReference type="InterPro" id="IPR027417">
    <property type="entry name" value="P-loop_NTPase"/>
</dbReference>
<dbReference type="InterPro" id="IPR003593">
    <property type="entry name" value="AAA+_ATPase"/>
</dbReference>
<dbReference type="FunFam" id="1.20.1270.280:FF:000003">
    <property type="entry name" value="Dynein axonemal heavy chain 17"/>
    <property type="match status" value="1"/>
</dbReference>
<keyword evidence="3" id="KW-0963">Cytoplasm</keyword>
<dbReference type="GO" id="GO:0005930">
    <property type="term" value="C:axoneme"/>
    <property type="evidence" value="ECO:0007669"/>
    <property type="project" value="UniProtKB-ARBA"/>
</dbReference>
<dbReference type="InterPro" id="IPR041228">
    <property type="entry name" value="Dynein_C"/>
</dbReference>
<dbReference type="Gene3D" id="1.20.920.30">
    <property type="match status" value="1"/>
</dbReference>
<feature type="domain" description="AAA+ ATPase" evidence="17">
    <location>
        <begin position="1912"/>
        <end position="2048"/>
    </location>
</feature>
<dbReference type="PANTHER" id="PTHR45703:SF8">
    <property type="entry name" value="DYNEINS HEAVY CHAIN"/>
    <property type="match status" value="1"/>
</dbReference>
<dbReference type="SUPFAM" id="SSF52540">
    <property type="entry name" value="P-loop containing nucleoside triphosphate hydrolases"/>
    <property type="match status" value="4"/>
</dbReference>
<dbReference type="InterPro" id="IPR041466">
    <property type="entry name" value="Dynein_AAA5_ext"/>
</dbReference>
<dbReference type="InterPro" id="IPR004273">
    <property type="entry name" value="Dynein_heavy_D6_P-loop"/>
</dbReference>
<evidence type="ECO:0000256" key="16">
    <source>
        <dbReference type="SAM" id="MobiDB-lite"/>
    </source>
</evidence>
<dbReference type="InterPro" id="IPR024317">
    <property type="entry name" value="Dynein_heavy_chain_D4_dom"/>
</dbReference>
<keyword evidence="8" id="KW-0282">Flagellum</keyword>
<dbReference type="Pfam" id="PF12774">
    <property type="entry name" value="AAA_6"/>
    <property type="match status" value="1"/>
</dbReference>
<dbReference type="Pfam" id="PF12781">
    <property type="entry name" value="AAA_9"/>
    <property type="match status" value="1"/>
</dbReference>
<feature type="compositionally biased region" description="Polar residues" evidence="16">
    <location>
        <begin position="1"/>
        <end position="16"/>
    </location>
</feature>
<comment type="caution">
    <text evidence="18">The sequence shown here is derived from an EMBL/GenBank/DDBJ whole genome shotgun (WGS) entry which is preliminary data.</text>
</comment>
<keyword evidence="7" id="KW-0067">ATP-binding</keyword>
<dbReference type="FunFam" id="3.20.180.20:FF:000001">
    <property type="entry name" value="Dynein axonemal heavy chain 5"/>
    <property type="match status" value="1"/>
</dbReference>
<accession>A0A836FJS8</accession>
<evidence type="ECO:0000256" key="12">
    <source>
        <dbReference type="ARBA" id="ARBA00023175"/>
    </source>
</evidence>
<evidence type="ECO:0000313" key="18">
    <source>
        <dbReference type="EMBL" id="KAG5320810.1"/>
    </source>
</evidence>
<dbReference type="GO" id="GO:0007018">
    <property type="term" value="P:microtubule-based movement"/>
    <property type="evidence" value="ECO:0007669"/>
    <property type="project" value="InterPro"/>
</dbReference>
<dbReference type="FunFam" id="3.40.50.300:FF:000219">
    <property type="entry name" value="Dynein axonemal heavy chain 17"/>
    <property type="match status" value="1"/>
</dbReference>
<dbReference type="Gene3D" id="3.40.50.300">
    <property type="entry name" value="P-loop containing nucleotide triphosphate hydrolases"/>
    <property type="match status" value="5"/>
</dbReference>
<dbReference type="Pfam" id="PF12777">
    <property type="entry name" value="MT"/>
    <property type="match status" value="1"/>
</dbReference>
<dbReference type="Pfam" id="PF17852">
    <property type="entry name" value="Dynein_AAA_lid"/>
    <property type="match status" value="1"/>
</dbReference>
<keyword evidence="10 15" id="KW-0175">Coiled coil</keyword>
<gene>
    <name evidence="18" type="primary">Dyhc_1</name>
    <name evidence="18" type="ORF">G6Z78_0007355</name>
</gene>
<dbReference type="Pfam" id="PF12780">
    <property type="entry name" value="AAA_8"/>
    <property type="match status" value="1"/>
</dbReference>
<dbReference type="Gene3D" id="3.20.180.20">
    <property type="entry name" value="Dynein heavy chain, N-terminal domain 2"/>
    <property type="match status" value="1"/>
</dbReference>
<dbReference type="Gene3D" id="1.10.287.2620">
    <property type="match status" value="1"/>
</dbReference>
<dbReference type="GO" id="GO:0051959">
    <property type="term" value="F:dynein light intermediate chain binding"/>
    <property type="evidence" value="ECO:0007669"/>
    <property type="project" value="InterPro"/>
</dbReference>
<dbReference type="Pfam" id="PF18198">
    <property type="entry name" value="AAA_lid_11"/>
    <property type="match status" value="1"/>
</dbReference>
<dbReference type="GO" id="GO:0045505">
    <property type="term" value="F:dynein intermediate chain binding"/>
    <property type="evidence" value="ECO:0007669"/>
    <property type="project" value="InterPro"/>
</dbReference>
<dbReference type="Pfam" id="PF08393">
    <property type="entry name" value="DHC_N2"/>
    <property type="match status" value="1"/>
</dbReference>
<dbReference type="Pfam" id="PF03028">
    <property type="entry name" value="Dynein_heavy"/>
    <property type="match status" value="1"/>
</dbReference>
<evidence type="ECO:0000256" key="11">
    <source>
        <dbReference type="ARBA" id="ARBA00023069"/>
    </source>
</evidence>
<dbReference type="Gene3D" id="1.20.920.20">
    <property type="match status" value="1"/>
</dbReference>
<dbReference type="Pfam" id="PF18199">
    <property type="entry name" value="Dynein_C"/>
    <property type="match status" value="1"/>
</dbReference>
<dbReference type="FunFam" id="1.10.472.130:FF:000001">
    <property type="entry name" value="Dynein, axonemal, heavy chain 9"/>
    <property type="match status" value="1"/>
</dbReference>
<evidence type="ECO:0000256" key="2">
    <source>
        <dbReference type="ARBA" id="ARBA00008887"/>
    </source>
</evidence>
<dbReference type="SMART" id="SM00382">
    <property type="entry name" value="AAA"/>
    <property type="match status" value="2"/>
</dbReference>
<dbReference type="FunFam" id="3.40.50.300:FF:000411">
    <property type="entry name" value="dynein heavy chain 17, axonemal"/>
    <property type="match status" value="1"/>
</dbReference>
<evidence type="ECO:0000256" key="10">
    <source>
        <dbReference type="ARBA" id="ARBA00023054"/>
    </source>
</evidence>
<evidence type="ECO:0000256" key="6">
    <source>
        <dbReference type="ARBA" id="ARBA00022741"/>
    </source>
</evidence>
<keyword evidence="19" id="KW-1185">Reference proteome</keyword>
<dbReference type="InterPro" id="IPR042219">
    <property type="entry name" value="AAA_lid_11_sf"/>
</dbReference>
<dbReference type="FunFam" id="1.10.8.710:FF:000002">
    <property type="entry name" value="dynein heavy chain 17, axonemal"/>
    <property type="match status" value="1"/>
</dbReference>
<evidence type="ECO:0000256" key="8">
    <source>
        <dbReference type="ARBA" id="ARBA00022846"/>
    </source>
</evidence>
<dbReference type="Gene3D" id="1.10.8.710">
    <property type="match status" value="1"/>
</dbReference>
<dbReference type="FunFam" id="1.20.920.30:FF:000003">
    <property type="entry name" value="Dynein axonemal heavy chain 17"/>
    <property type="match status" value="1"/>
</dbReference>
<evidence type="ECO:0000256" key="4">
    <source>
        <dbReference type="ARBA" id="ARBA00022701"/>
    </source>
</evidence>
<dbReference type="InterPro" id="IPR041658">
    <property type="entry name" value="AAA_lid_11"/>
</dbReference>
<feature type="compositionally biased region" description="Basic and acidic residues" evidence="16">
    <location>
        <begin position="17"/>
        <end position="39"/>
    </location>
</feature>
<keyword evidence="4" id="KW-0493">Microtubule</keyword>
<feature type="non-terminal residue" evidence="18">
    <location>
        <position position="1"/>
    </location>
</feature>
<evidence type="ECO:0000259" key="17">
    <source>
        <dbReference type="SMART" id="SM00382"/>
    </source>
</evidence>
<evidence type="ECO:0000256" key="14">
    <source>
        <dbReference type="ARBA" id="ARBA00023273"/>
    </source>
</evidence>
<dbReference type="GO" id="GO:0008569">
    <property type="term" value="F:minus-end-directed microtubule motor activity"/>
    <property type="evidence" value="ECO:0007669"/>
    <property type="project" value="InterPro"/>
</dbReference>
<dbReference type="Gene3D" id="6.10.140.1060">
    <property type="match status" value="1"/>
</dbReference>
<organism evidence="18 19">
    <name type="scientific">Pseudoatta argentina</name>
    <dbReference type="NCBI Taxonomy" id="621737"/>
    <lineage>
        <taxon>Eukaryota</taxon>
        <taxon>Metazoa</taxon>
        <taxon>Ecdysozoa</taxon>
        <taxon>Arthropoda</taxon>
        <taxon>Hexapoda</taxon>
        <taxon>Insecta</taxon>
        <taxon>Pterygota</taxon>
        <taxon>Neoptera</taxon>
        <taxon>Endopterygota</taxon>
        <taxon>Hymenoptera</taxon>
        <taxon>Apocrita</taxon>
        <taxon>Aculeata</taxon>
        <taxon>Formicoidea</taxon>
        <taxon>Formicidae</taxon>
        <taxon>Myrmicinae</taxon>
        <taxon>Pseudoatta</taxon>
    </lineage>
</organism>
<dbReference type="FunFam" id="1.20.920.20:FF:000003">
    <property type="entry name" value="Dynein axonemal heavy chain 17"/>
    <property type="match status" value="1"/>
</dbReference>
<dbReference type="FunFam" id="3.40.50.300:FF:000049">
    <property type="entry name" value="Dynein, axonemal, heavy chain 5"/>
    <property type="match status" value="1"/>
</dbReference>
<evidence type="ECO:0000256" key="3">
    <source>
        <dbReference type="ARBA" id="ARBA00022490"/>
    </source>
</evidence>
<feature type="coiled-coil region" evidence="15">
    <location>
        <begin position="3336"/>
        <end position="3384"/>
    </location>
</feature>
<evidence type="ECO:0000256" key="1">
    <source>
        <dbReference type="ARBA" id="ARBA00004611"/>
    </source>
</evidence>
<dbReference type="FunFam" id="1.10.8.1220:FF:000001">
    <property type="entry name" value="Dynein axonemal heavy chain 5"/>
    <property type="match status" value="1"/>
</dbReference>
<dbReference type="Gene3D" id="1.10.8.720">
    <property type="entry name" value="Region D6 of dynein motor"/>
    <property type="match status" value="1"/>
</dbReference>
<dbReference type="GO" id="GO:0097729">
    <property type="term" value="C:9+2 motile cilium"/>
    <property type="evidence" value="ECO:0007669"/>
    <property type="project" value="UniProtKB-ARBA"/>
</dbReference>
<feature type="domain" description="AAA+ ATPase" evidence="17">
    <location>
        <begin position="2517"/>
        <end position="2662"/>
    </location>
</feature>
<dbReference type="InterPro" id="IPR026983">
    <property type="entry name" value="DHC"/>
</dbReference>
<protein>
    <submittedName>
        <fullName evidence="18">DYHC protein</fullName>
    </submittedName>
</protein>
<name>A0A836FJS8_9HYME</name>
<dbReference type="FunFam" id="3.40.50.300:FF:000667">
    <property type="entry name" value="Dynein axonemal heavy chain 11"/>
    <property type="match status" value="1"/>
</dbReference>
<evidence type="ECO:0000256" key="13">
    <source>
        <dbReference type="ARBA" id="ARBA00023212"/>
    </source>
</evidence>
<dbReference type="InterPro" id="IPR013594">
    <property type="entry name" value="Dynein_heavy_tail"/>
</dbReference>
<dbReference type="InterPro" id="IPR043160">
    <property type="entry name" value="Dynein_C_barrel"/>
</dbReference>
<dbReference type="Proteomes" id="UP000668214">
    <property type="component" value="Unassembled WGS sequence"/>
</dbReference>
<dbReference type="Pfam" id="PF12775">
    <property type="entry name" value="AAA_7"/>
    <property type="match status" value="1"/>
</dbReference>
<dbReference type="FunFam" id="1.10.8.720:FF:000002">
    <property type="entry name" value="Dynein heavy chain 9, axonemal"/>
    <property type="match status" value="1"/>
</dbReference>
<dbReference type="FunFam" id="3.40.50.300:FF:001810">
    <property type="entry name" value="Cytoplasmic dynein 2 heavy chain 1"/>
    <property type="match status" value="1"/>
</dbReference>
<keyword evidence="13" id="KW-0206">Cytoskeleton</keyword>
<dbReference type="Pfam" id="PF08385">
    <property type="entry name" value="DHC_N1"/>
    <property type="match status" value="1"/>
</dbReference>
<dbReference type="InterPro" id="IPR042222">
    <property type="entry name" value="Dynein_2_N"/>
</dbReference>
<dbReference type="GO" id="GO:0005874">
    <property type="term" value="C:microtubule"/>
    <property type="evidence" value="ECO:0007669"/>
    <property type="project" value="UniProtKB-KW"/>
</dbReference>
<dbReference type="InterPro" id="IPR035699">
    <property type="entry name" value="AAA_6"/>
</dbReference>
<keyword evidence="5" id="KW-0677">Repeat</keyword>
<dbReference type="Pfam" id="PF17857">
    <property type="entry name" value="AAA_lid_1"/>
    <property type="match status" value="1"/>
</dbReference>
<dbReference type="InterPro" id="IPR035706">
    <property type="entry name" value="AAA_9"/>
</dbReference>
<evidence type="ECO:0000256" key="7">
    <source>
        <dbReference type="ARBA" id="ARBA00022840"/>
    </source>
</evidence>
<reference evidence="18" key="1">
    <citation type="submission" date="2020-02" db="EMBL/GenBank/DDBJ databases">
        <title>Relaxed selection underlies rapid genomic changes in the transitions from sociality to social parasitism in ants.</title>
        <authorList>
            <person name="Bi X."/>
        </authorList>
    </citation>
    <scope>NUCLEOTIDE SEQUENCE</scope>
    <source>
        <strain evidence="18">BGI-DK2014c</strain>
        <tissue evidence="18">Whole body</tissue>
    </source>
</reference>
<dbReference type="PANTHER" id="PTHR45703">
    <property type="entry name" value="DYNEIN HEAVY CHAIN"/>
    <property type="match status" value="1"/>
</dbReference>
<dbReference type="Gene3D" id="1.10.472.130">
    <property type="match status" value="1"/>
</dbReference>
<dbReference type="InterPro" id="IPR041589">
    <property type="entry name" value="DNAH3_AAA_lid_1"/>
</dbReference>
<evidence type="ECO:0000256" key="9">
    <source>
        <dbReference type="ARBA" id="ARBA00023017"/>
    </source>
</evidence>
<dbReference type="Gene3D" id="3.10.490.20">
    <property type="match status" value="1"/>
</dbReference>
<dbReference type="InterPro" id="IPR024743">
    <property type="entry name" value="Dynein_HC_stalk"/>
</dbReference>
<dbReference type="InterPro" id="IPR013602">
    <property type="entry name" value="Dynein_heavy_linker"/>
</dbReference>
<feature type="non-terminal residue" evidence="18">
    <location>
        <position position="4553"/>
    </location>
</feature>
<keyword evidence="12" id="KW-0505">Motor protein</keyword>
<comment type="subcellular location">
    <subcellularLocation>
        <location evidence="1">Cytoplasm</location>
        <location evidence="1">Cytoskeleton</location>
        <location evidence="1">Flagellum axoneme</location>
    </subcellularLocation>
</comment>
<dbReference type="FunFam" id="1.10.287.2620:FF:000004">
    <property type="entry name" value="Dynein axonemal heavy chain 17"/>
    <property type="match status" value="1"/>
</dbReference>
<evidence type="ECO:0000313" key="19">
    <source>
        <dbReference type="Proteomes" id="UP000668214"/>
    </source>
</evidence>
<proteinExistence type="inferred from homology"/>
<sequence>MSDSEGSVASANGSEKSVTHDEIAETMPSKENHNGDKPEEFEKLLQSMVVTQSGSEEEEQVREEDNVNEKKIIEMTTPEAPTDFRLEYIGGFVQKSLKLKPEKWGRLLLTEEYRNVVLDFLDKSLPIALFVVLTPNAQLVASSSFPIPCQKTKGVYAVKVTQAPLPKDKEACSAMLIVGDLSHRIVDQLATLVDNIVAPLLTKPENHKDLPEVAIHDICKHVHALRGTLYQVKGQVNGRTVLPMPAGLEKVTEVERLVSVEGPQAVDLYLKSAIEGVVIKWAYLVNDVVTHESSIAFDNGQNPTPNVELEYWSTRLANLRYIYDQLQEDRVKKMATILEKTDSAYFPCFRTLFDNVVSSLAEAKDISLYLTPLAKCFKAVEEIDFAEAKPLMATLIHSLGLAWAKCKSYQSSSKLIIMLRQICNLLIQEARRFLDPTSIFQSDVDEALQRVKISRGVLEEFKRQFELRKHMPGLKPEAPPWTFNSTAIFTRLDAFLKRLADIEWLFDTVLEFSKLEKIEIGGILGRSLSARIISVFKEFQQLFVSFTVRASDVLEPDDESFVIDCTKFAESITDLDSKLSAILCQAFDDCGNLESVFKLINIAGSVLERPVVRKQFSNRYTRILELLNMELSVVEVLFNRGSRDALINLPPLAAALTFTKMLQQRIDLPVQSFKAMPHPIVHSDEGNNIMSRYERLIKIFASKENDLFTEWAQTVPQTVDVGLRRHLLCRNTDDNLLLNFDLDLLSVLKEVSYLKQMSRSDIPQEAIKVSESAETFRKFRTMLSSTVDSYNNIRKTTKRVEFDLIELEIARIDSLISRGEDELWWRSDGLLEYITELGDLVEGLWKRMKSAQSNVGKIRNILESWTKTPLIERKDRRKETLLALEDRSEKVSKRYAEITKAAEQIHSILEENKTLFQINEIEQEAWQEYVKYIDDIVIESLRKAVGCSLGYLAESMEPIGQCEPLLEAKLELREPDLYYMPSLEPDDPDGLDQLILGLLNDIIGMAALVPRLKNDSEGYAEELASDADMKGMKDEILTSVATAVEEASDFCSNFEGYAYLWLDDRDVVMQQFLEYSRQLSVEEIDMVAAQDPKGPTKLPPKMEQFREQIDLYESLYVEIEEMNLSKVFCGWFRVDLRPFRQSVLNTVCKWSSMFKKHLVDRVTSSLSDLGAFIRLADEGLLQQVQPGDYAALVSIMGFLLQVKERQPTTDEMFHPLEETIELLKFYDQDIPEEVNVLLQELPEQWANTKKLALMVKQQVAPLQAGEVSRIRGRISAFDITINQYREAFRRYTFFKYDCKNPYELLDEAHKEILMLERQMKDIQESASLFEVTVPEFKQLRQCRRELKMLKQLWDYVNIVQSSIEGWKTTPWRKIDVENMDIECKKFAKEIRVALDKEMRPWDTYVSLEATVKNMLTSLRAVGELQNPAIRERHWRQLMNSTKVRFVMDESTTLADLLELNLHDCEEEVKNIVDKAVKEMSMEKYMKELNVTWSKMEFEREVHARTGATLIRASEELIETLEENQVQLQNLITSKFIAHFLEEVSSWQKKLSIADQVTTIWFEVQRTWMHLESIFMSSEDIRRQLPVDAERFDRIDKEFKEMTEEMAKTPNVVEATNKDGLVSALDILQKGLVLCEKALAEYLETKRLAFPRFYFVSSSDLLDILSNGNQPEIVAKHLTKLFDSMARLNFDTKNTSLKRILGMFAKDGEYVDFANYEMICEGAVEGWLNRLQKAMRVSIRYYFSEAVVTYEEKPRDQWLFDYPAQVSLCGTQIWWTTEVNLAFARLEEGYDNSVKDYLKKQITQLSTLITLLIGELTKQERQKVMTICTIDVHSRDVVTKLVQSKVESAQAFQWQSQLRHRWDEKEKDCFANICDAQFKYSHEYLGNTPRLVITPLTDRCYITLTQSLHLVMGGGPAGPAGTGKTETTKDLGRALGIMVYVFNCSEQMDYKSCGNIYKGLAQTGAWGCFDEFNRITVEVLSVVAVQVKSIQDAIRDKKEHFNFMGETIALEPTVGIFITMNPGYAGRTELPENLKALFRPCAMVVPDFELICEIMLVAEGFQDARVLARKFITLYTLCKELLSKQDHYDWGLRAIKSVLVVAGSLKRGDPGRPEEQVLMRALRDFNIPKVVSDDLPVFMGLIADLFPALDVPRKRDIEFEKMVKQAAADLSLQPEDGFILKVVQLEELLEVRHSVFIVGITGSGKTQVWKTLFKTYHNMKRKPVYNDLNPKAVTNDELFGIINPATREWKDGLFSVIMREQANLGGENPKWIVLDGDIDPMWIESLNTVMDDNKVLTLASNERIALTPAMRLLFEISNLRTATPATVSRAGILYINPQDLGWNPYVTSWVEKRSLPTEKSNLVMLFDKYIPTCLETLRTRFKKITPIADMAHVEMLCHLLHCLLKPELTTGDFHKDHYELYFVFAAVWAFGSSMFQDQTVDYRVEFTKWWTNEFKQIKFPSQGTVFDYYIDNETKSFLPWTERLPKFELDPEIPLQAVLVYTSESIRIKYFLDLLMPEKHPIMLVGTAGCGKTVLVAEKLLQLSENYAVSNVPFNFYTSSEMLQKILEKSLEKKAGRNYGPPGNKTLIYFIDDMNMPEVDAYGTVQPHTLIRQHLDYGHWYDRTKLTLKDIHNCQYISCMNPTAGSFTINPRLQRHFAVFAVSFPNVDSLTTIYSSILSQHLANVEHRFPVSVTELCPNIVQASIQLHHRCVQMFLPTAVKFHYIFNLRELSNCFQGLLFSGNECLQSSVDLIRLWMHETQRVYGDKLTDEKDIESFLKLQLDILKKNVEEVDEGAILEKPNIYCHFAGGVGEPKYMPVKDWTTLHRLLSEAMVSYNDLVAAINLVLFEDAMMHVCRVNRILESPRGSALLVGVGGSGKQSLSRLAAFISSLEVFQVQLKKGYGVTDLKLELAVLYSKAGLKNLGIMFLMTDAQVPNEQFLVLINDMLACGEVSDLFAEDEMENIIAGVRNEVKGVGMLDTRENCSKFFIDRVRRQLRVVLCFSPVGSTLRVRSRKFPAIINCTMINWFHEWPQEALMSVSKRFLQELEELPEIYRESAAKFMAHAHTSVNIASRYYLSSERRYNYTTPKSFLEQISLYTRLLKTKTSELRARVARLENGLDKLRSTAVQVDKLKKKLAVQEVELQQKNDAADALIAIVGVETEKVQKEKAIADEEESKVAVIAEEVSKKQKDCETDLTKAEPALLAAQEALNTLNKANLTELKSFGSPPGAVTNVTAAVMVLLAPAGKVAKDRSWKAAKIMMAKVDTFLDSLINYDKENIHPEVIKAIQPYLKDSEFEPEFVRSKSAAAAGLCAWVINIIKFYEVFCDVEPKRKALAHANAELAAAQDKLSGIKRKVASLEEQLAKLTADFEKATSEKLKCQQEADATNSTIALANRLVGGLASENVRWADSVANFMQQASTLPGDVLLVTAFISYVGCFTKQFRQDLLNKQWLQFIRSIEPTIPITEGLDPLSLLTDDTQIAKWNNEGLPNDRMSTENATILSNSDRWPLMIDPQLQGIKWIKEKYGDELKVIRLGQRGYLEVIELALANGSTVLLENIGETVDPVLDPLLGRNLIKKGRAIKIGDKEVEYNSMFRLLLHTKLANPHYKPEMQAQTTLINFTVTRDGLEDQLLAEVVKAERPDLEELKAELTRQQNDFKITLNSLEDSLLSRLSSAGSNVLEDTSLVENLETTKRTAAEIESKVTEARGTSRQIDAARELYRPAAARASLLYFILNDLNTINPIYQFSLKAFSVVFQKAILKADPASDVAARVQNLIECITYSVFMYTSRGLFECDKLIFASQMAFQILLVRNEVTASELDFLLRFPITPHVTSPVDFLTNTSWGGIRSLSTREEFRNLDRDIESSAKRWKKFVECECPEREKFPQEWKNKTAIQRLCMLRALRPDRMTYAIAAFIEEKLGARYVEARTVEFAKSYEETSPGTPIFFILSPGVNPLKDVEDLGRRLGFMSDNQNFHNVSLGQGQETVAEQAIDVAATNGHWVVLQNIHLVKKWLPLLEKKLETAAEGSHPDYRMFMSAEPASTPAGHIIPQGILESSIKITNEPPTGMQANLHKALDNFTQETLEMCSKEAEFKAILFSLCYFHAVVAERRKFGPQGWNKIYPFNVGDLNISVSVLYNYLEASPKVPWEDLRYLFGEIMYGGHITDDWDRRLCVSYLEELMQSDLIDGELQLAPGFPAPPNTDLIGYHTYIDEAIPPESPYLYGLHPNAEIGFLTMTAENLFRTVFEMQPRDIGSSGGQTVTREEKTHTHTHTHTHTECSVIHSTFVKQVLDEIIEKLPEEFNMMEIMGKVEERTPYVIVAFQECERMNFLTTEIKRSLRELDLGLKGELTITSDMEDLENALFFDQVPPVWASRAYPSLLGLTGWFVDLLLRIRELETWSTDFVLPASVWLAGFFNPQSLLTAIMQSTARKHELPLDKMCLQCDVTKKNKEEFTSAPRDGAYVHGIFMEGARWDIQTGIIVDSRPKELYPGMPVINVRAITQDKQDLRNMYECPVYKTRTRGPTYVWTFNLKTKDKPAKWTLAGVALLLQT</sequence>
<feature type="coiled-coil region" evidence="15">
    <location>
        <begin position="3635"/>
        <end position="3665"/>
    </location>
</feature>
<keyword evidence="6" id="KW-0547">Nucleotide-binding</keyword>
<dbReference type="FunFam" id="3.10.490.20:FF:000002">
    <property type="entry name" value="Dynein axonemal heavy chain 17"/>
    <property type="match status" value="1"/>
</dbReference>
<keyword evidence="14" id="KW-0966">Cell projection</keyword>
<dbReference type="FunFam" id="1.20.140.100:FF:000001">
    <property type="entry name" value="dynein heavy chain 17, axonemal"/>
    <property type="match status" value="1"/>
</dbReference>
<feature type="region of interest" description="Disordered" evidence="16">
    <location>
        <begin position="1"/>
        <end position="39"/>
    </location>
</feature>
<comment type="similarity">
    <text evidence="2">Belongs to the dynein heavy chain family.</text>
</comment>
<dbReference type="Gene3D" id="1.20.58.1120">
    <property type="match status" value="1"/>
</dbReference>
<dbReference type="EMBL" id="JAANIA010001325">
    <property type="protein sequence ID" value="KAG5320810.1"/>
    <property type="molecule type" value="Genomic_DNA"/>
</dbReference>